<dbReference type="InterPro" id="IPR036165">
    <property type="entry name" value="YefM-like_sf"/>
</dbReference>
<evidence type="ECO:0000313" key="3">
    <source>
        <dbReference type="EMBL" id="QVL33948.1"/>
    </source>
</evidence>
<name>A0A8E6BB71_9BACT</name>
<dbReference type="InterPro" id="IPR006442">
    <property type="entry name" value="Antitoxin_Phd/YefM"/>
</dbReference>
<evidence type="ECO:0000256" key="1">
    <source>
        <dbReference type="ARBA" id="ARBA00009981"/>
    </source>
</evidence>
<dbReference type="SUPFAM" id="SSF143120">
    <property type="entry name" value="YefM-like"/>
    <property type="match status" value="1"/>
</dbReference>
<dbReference type="KEGG" id="tsph:KIH39_08580"/>
<reference evidence="3" key="1">
    <citation type="submission" date="2021-05" db="EMBL/GenBank/DDBJ databases">
        <title>Complete genome sequence of the cellulolytic planctomycete Telmatocola sphagniphila SP2T and characterization of the first cellulase from planctomycetes.</title>
        <authorList>
            <person name="Rakitin A.L."/>
            <person name="Beletsky A.V."/>
            <person name="Naumoff D.G."/>
            <person name="Kulichevskaya I.S."/>
            <person name="Mardanov A.V."/>
            <person name="Ravin N.V."/>
            <person name="Dedysh S.N."/>
        </authorList>
    </citation>
    <scope>NUCLEOTIDE SEQUENCE</scope>
    <source>
        <strain evidence="3">SP2T</strain>
    </source>
</reference>
<protein>
    <recommendedName>
        <fullName evidence="2">Antitoxin</fullName>
    </recommendedName>
</protein>
<organism evidence="3 4">
    <name type="scientific">Telmatocola sphagniphila</name>
    <dbReference type="NCBI Taxonomy" id="1123043"/>
    <lineage>
        <taxon>Bacteria</taxon>
        <taxon>Pseudomonadati</taxon>
        <taxon>Planctomycetota</taxon>
        <taxon>Planctomycetia</taxon>
        <taxon>Gemmatales</taxon>
        <taxon>Gemmataceae</taxon>
    </lineage>
</organism>
<accession>A0A8E6BB71</accession>
<dbReference type="NCBIfam" id="TIGR01552">
    <property type="entry name" value="phd_fam"/>
    <property type="match status" value="1"/>
</dbReference>
<dbReference type="Gene3D" id="3.40.1620.10">
    <property type="entry name" value="YefM-like domain"/>
    <property type="match status" value="1"/>
</dbReference>
<dbReference type="Proteomes" id="UP000676194">
    <property type="component" value="Chromosome"/>
</dbReference>
<comment type="similarity">
    <text evidence="1 2">Belongs to the phD/YefM antitoxin family.</text>
</comment>
<dbReference type="EMBL" id="CP074694">
    <property type="protein sequence ID" value="QVL33948.1"/>
    <property type="molecule type" value="Genomic_DNA"/>
</dbReference>
<evidence type="ECO:0000313" key="4">
    <source>
        <dbReference type="Proteomes" id="UP000676194"/>
    </source>
</evidence>
<keyword evidence="4" id="KW-1185">Reference proteome</keyword>
<dbReference type="Pfam" id="PF02604">
    <property type="entry name" value="PhdYeFM_antitox"/>
    <property type="match status" value="1"/>
</dbReference>
<gene>
    <name evidence="3" type="ORF">KIH39_08580</name>
</gene>
<proteinExistence type="inferred from homology"/>
<evidence type="ECO:0000256" key="2">
    <source>
        <dbReference type="RuleBase" id="RU362080"/>
    </source>
</evidence>
<dbReference type="RefSeq" id="WP_213498924.1">
    <property type="nucleotide sequence ID" value="NZ_CP074694.1"/>
</dbReference>
<comment type="function">
    <text evidence="2">Antitoxin component of a type II toxin-antitoxin (TA) system.</text>
</comment>
<dbReference type="AlphaFoldDB" id="A0A8E6BB71"/>
<sequence length="56" mass="6484">MRKVNSTDFKTHFGEFLNLVRDEPIEILRGSKSVGVFVSNEEYEHLQRLSVEMTAV</sequence>